<comment type="subcellular location">
    <subcellularLocation>
        <location evidence="2">Cell outer membrane</location>
        <topology evidence="2">Lipid-anchor</topology>
    </subcellularLocation>
</comment>
<evidence type="ECO:0000256" key="1">
    <source>
        <dbReference type="ARBA" id="ARBA00007613"/>
    </source>
</evidence>
<dbReference type="Gene3D" id="1.20.1600.10">
    <property type="entry name" value="Outer membrane efflux proteins (OEP)"/>
    <property type="match status" value="1"/>
</dbReference>
<dbReference type="EMBL" id="JAARLZ010000010">
    <property type="protein sequence ID" value="NII08066.1"/>
    <property type="molecule type" value="Genomic_DNA"/>
</dbReference>
<keyword evidence="4" id="KW-1185">Reference proteome</keyword>
<dbReference type="GO" id="GO:0015562">
    <property type="term" value="F:efflux transmembrane transporter activity"/>
    <property type="evidence" value="ECO:0007669"/>
    <property type="project" value="InterPro"/>
</dbReference>
<dbReference type="Pfam" id="PF02321">
    <property type="entry name" value="OEP"/>
    <property type="match status" value="2"/>
</dbReference>
<feature type="chain" id="PRO_5031602515" evidence="2">
    <location>
        <begin position="29"/>
        <end position="498"/>
    </location>
</feature>
<evidence type="ECO:0000313" key="3">
    <source>
        <dbReference type="EMBL" id="NII08066.1"/>
    </source>
</evidence>
<dbReference type="PANTHER" id="PTHR30203:SF33">
    <property type="entry name" value="BLR4455 PROTEIN"/>
    <property type="match status" value="1"/>
</dbReference>
<organism evidence="3 4">
    <name type="scientific">Luteibacter anthropi</name>
    <dbReference type="NCBI Taxonomy" id="564369"/>
    <lineage>
        <taxon>Bacteria</taxon>
        <taxon>Pseudomonadati</taxon>
        <taxon>Pseudomonadota</taxon>
        <taxon>Gammaproteobacteria</taxon>
        <taxon>Lysobacterales</taxon>
        <taxon>Rhodanobacteraceae</taxon>
        <taxon>Luteibacter</taxon>
    </lineage>
</organism>
<evidence type="ECO:0000313" key="4">
    <source>
        <dbReference type="Proteomes" id="UP000490980"/>
    </source>
</evidence>
<keyword evidence="2" id="KW-0564">Palmitate</keyword>
<keyword evidence="2" id="KW-0732">Signal</keyword>
<comment type="similarity">
    <text evidence="1 2">Belongs to the outer membrane factor (OMF) (TC 1.B.17) family.</text>
</comment>
<dbReference type="InterPro" id="IPR003423">
    <property type="entry name" value="OMP_efflux"/>
</dbReference>
<proteinExistence type="inferred from homology"/>
<comment type="caution">
    <text evidence="3">The sequence shown here is derived from an EMBL/GenBank/DDBJ whole genome shotgun (WGS) entry which is preliminary data.</text>
</comment>
<dbReference type="NCBIfam" id="TIGR01845">
    <property type="entry name" value="outer_NodT"/>
    <property type="match status" value="1"/>
</dbReference>
<dbReference type="RefSeq" id="WP_166950459.1">
    <property type="nucleotide sequence ID" value="NZ_JAARLZ010000010.1"/>
</dbReference>
<evidence type="ECO:0000256" key="2">
    <source>
        <dbReference type="RuleBase" id="RU362097"/>
    </source>
</evidence>
<gene>
    <name evidence="3" type="ORF">HBF25_16905</name>
</gene>
<dbReference type="GO" id="GO:0009279">
    <property type="term" value="C:cell outer membrane"/>
    <property type="evidence" value="ECO:0007669"/>
    <property type="project" value="UniProtKB-SubCell"/>
</dbReference>
<protein>
    <submittedName>
        <fullName evidence="3">Efflux transporter outer membrane subunit</fullName>
    </submittedName>
</protein>
<feature type="signal peptide" evidence="2">
    <location>
        <begin position="1"/>
        <end position="28"/>
    </location>
</feature>
<keyword evidence="2" id="KW-0449">Lipoprotein</keyword>
<keyword evidence="2" id="KW-0472">Membrane</keyword>
<dbReference type="SUPFAM" id="SSF56954">
    <property type="entry name" value="Outer membrane efflux proteins (OEP)"/>
    <property type="match status" value="1"/>
</dbReference>
<sequence>MRQFIQARGCTRLLLPLLLVGLAGCAVGPDFQRPDAPKATAYEPHPRPMTGHAAQHIVEGMDIPGQWWTLFHDKQLDALIADALAHNSDVTAAHAALRQAWENVRAQRGAYFPTVNGSVNSTRQDTAADVASGAASNASLYNLTTAQLSVSYSPDIWGGTRRQVESSVAQAEAQRFQLEATYLTLTSNVVNAAIGEASLREQIDVTQRIIDAQGRILETLRRQRALGDVSDGDIAVQVAALEQSRATLPPLEKQLAQQRDLLAVLTGRRPDEPVPAVFTLESLHLPKELPLSLPAKLVEQRPDVRAAEEALHGASADVGVAVAARLPDLQITATAGTTAEKTSQLFAGSTGFWSLGAGLTQPLFDGGALKHKQRAAEAAYDQAAAQYRGVVLAALQSVADTLHAIRADTQALLAAQRAERAAASSLSILQQQLSLGDASQSQVLASELLWRQALLSLAQAKATRLSDTTALFQALGGGWWNRHDDADTASATTEQPHG</sequence>
<dbReference type="PANTHER" id="PTHR30203">
    <property type="entry name" value="OUTER MEMBRANE CATION EFFLUX PROTEIN"/>
    <property type="match status" value="1"/>
</dbReference>
<dbReference type="PROSITE" id="PS51257">
    <property type="entry name" value="PROKAR_LIPOPROTEIN"/>
    <property type="match status" value="1"/>
</dbReference>
<keyword evidence="2" id="KW-1134">Transmembrane beta strand</keyword>
<dbReference type="AlphaFoldDB" id="A0A7X5UCN3"/>
<name>A0A7X5UCN3_9GAMM</name>
<dbReference type="InterPro" id="IPR010131">
    <property type="entry name" value="MdtP/NodT-like"/>
</dbReference>
<accession>A0A7X5UCN3</accession>
<dbReference type="Proteomes" id="UP000490980">
    <property type="component" value="Unassembled WGS sequence"/>
</dbReference>
<reference evidence="3 4" key="1">
    <citation type="submission" date="2020-03" db="EMBL/GenBank/DDBJ databases">
        <authorList>
            <person name="Lai Q."/>
        </authorList>
    </citation>
    <scope>NUCLEOTIDE SEQUENCE [LARGE SCALE GENOMIC DNA]</scope>
    <source>
        <strain evidence="3 4">CCUG 25036</strain>
    </source>
</reference>
<keyword evidence="2" id="KW-0812">Transmembrane</keyword>